<proteinExistence type="predicted"/>
<evidence type="ECO:0000313" key="4">
    <source>
        <dbReference type="EMBL" id="KAK4250487.1"/>
    </source>
</evidence>
<evidence type="ECO:0000256" key="3">
    <source>
        <dbReference type="SAM" id="SignalP"/>
    </source>
</evidence>
<feature type="region of interest" description="Disordered" evidence="1">
    <location>
        <begin position="201"/>
        <end position="270"/>
    </location>
</feature>
<organism evidence="4 5">
    <name type="scientific">Corynascus novoguineensis</name>
    <dbReference type="NCBI Taxonomy" id="1126955"/>
    <lineage>
        <taxon>Eukaryota</taxon>
        <taxon>Fungi</taxon>
        <taxon>Dikarya</taxon>
        <taxon>Ascomycota</taxon>
        <taxon>Pezizomycotina</taxon>
        <taxon>Sordariomycetes</taxon>
        <taxon>Sordariomycetidae</taxon>
        <taxon>Sordariales</taxon>
        <taxon>Chaetomiaceae</taxon>
        <taxon>Corynascus</taxon>
    </lineage>
</organism>
<accession>A0AAN7HMF2</accession>
<dbReference type="AlphaFoldDB" id="A0AAN7HMF2"/>
<feature type="compositionally biased region" description="Low complexity" evidence="1">
    <location>
        <begin position="225"/>
        <end position="239"/>
    </location>
</feature>
<evidence type="ECO:0000313" key="5">
    <source>
        <dbReference type="Proteomes" id="UP001303647"/>
    </source>
</evidence>
<name>A0AAN7HMF2_9PEZI</name>
<feature type="compositionally biased region" description="Gly residues" evidence="1">
    <location>
        <begin position="173"/>
        <end position="186"/>
    </location>
</feature>
<evidence type="ECO:0000256" key="2">
    <source>
        <dbReference type="SAM" id="Phobius"/>
    </source>
</evidence>
<keyword evidence="2" id="KW-0812">Transmembrane</keyword>
<dbReference type="EMBL" id="MU857613">
    <property type="protein sequence ID" value="KAK4250487.1"/>
    <property type="molecule type" value="Genomic_DNA"/>
</dbReference>
<protein>
    <submittedName>
        <fullName evidence="4">Kin of IRRE-like protein 3</fullName>
    </submittedName>
</protein>
<feature type="compositionally biased region" description="Low complexity" evidence="1">
    <location>
        <begin position="42"/>
        <end position="56"/>
    </location>
</feature>
<reference evidence="4" key="1">
    <citation type="journal article" date="2023" name="Mol. Phylogenet. Evol.">
        <title>Genome-scale phylogeny and comparative genomics of the fungal order Sordariales.</title>
        <authorList>
            <person name="Hensen N."/>
            <person name="Bonometti L."/>
            <person name="Westerberg I."/>
            <person name="Brannstrom I.O."/>
            <person name="Guillou S."/>
            <person name="Cros-Aarteil S."/>
            <person name="Calhoun S."/>
            <person name="Haridas S."/>
            <person name="Kuo A."/>
            <person name="Mondo S."/>
            <person name="Pangilinan J."/>
            <person name="Riley R."/>
            <person name="LaButti K."/>
            <person name="Andreopoulos B."/>
            <person name="Lipzen A."/>
            <person name="Chen C."/>
            <person name="Yan M."/>
            <person name="Daum C."/>
            <person name="Ng V."/>
            <person name="Clum A."/>
            <person name="Steindorff A."/>
            <person name="Ohm R.A."/>
            <person name="Martin F."/>
            <person name="Silar P."/>
            <person name="Natvig D.O."/>
            <person name="Lalanne C."/>
            <person name="Gautier V."/>
            <person name="Ament-Velasquez S.L."/>
            <person name="Kruys A."/>
            <person name="Hutchinson M.I."/>
            <person name="Powell A.J."/>
            <person name="Barry K."/>
            <person name="Miller A.N."/>
            <person name="Grigoriev I.V."/>
            <person name="Debuchy R."/>
            <person name="Gladieux P."/>
            <person name="Hiltunen Thoren M."/>
            <person name="Johannesson H."/>
        </authorList>
    </citation>
    <scope>NUCLEOTIDE SEQUENCE</scope>
    <source>
        <strain evidence="4">CBS 359.72</strain>
    </source>
</reference>
<reference evidence="4" key="2">
    <citation type="submission" date="2023-05" db="EMBL/GenBank/DDBJ databases">
        <authorList>
            <consortium name="Lawrence Berkeley National Laboratory"/>
            <person name="Steindorff A."/>
            <person name="Hensen N."/>
            <person name="Bonometti L."/>
            <person name="Westerberg I."/>
            <person name="Brannstrom I.O."/>
            <person name="Guillou S."/>
            <person name="Cros-Aarteil S."/>
            <person name="Calhoun S."/>
            <person name="Haridas S."/>
            <person name="Kuo A."/>
            <person name="Mondo S."/>
            <person name="Pangilinan J."/>
            <person name="Riley R."/>
            <person name="Labutti K."/>
            <person name="Andreopoulos B."/>
            <person name="Lipzen A."/>
            <person name="Chen C."/>
            <person name="Yanf M."/>
            <person name="Daum C."/>
            <person name="Ng V."/>
            <person name="Clum A."/>
            <person name="Ohm R."/>
            <person name="Martin F."/>
            <person name="Silar P."/>
            <person name="Natvig D."/>
            <person name="Lalanne C."/>
            <person name="Gautier V."/>
            <person name="Ament-Velasquez S.L."/>
            <person name="Kruys A."/>
            <person name="Hutchinson M.I."/>
            <person name="Powell A.J."/>
            <person name="Barry K."/>
            <person name="Miller A.N."/>
            <person name="Grigoriev I.V."/>
            <person name="Debuchy R."/>
            <person name="Gladieux P."/>
            <person name="Thoren M.H."/>
            <person name="Johannesson H."/>
        </authorList>
    </citation>
    <scope>NUCLEOTIDE SEQUENCE</scope>
    <source>
        <strain evidence="4">CBS 359.72</strain>
    </source>
</reference>
<feature type="region of interest" description="Disordered" evidence="1">
    <location>
        <begin position="162"/>
        <end position="188"/>
    </location>
</feature>
<feature type="region of interest" description="Disordered" evidence="1">
    <location>
        <begin position="42"/>
        <end position="61"/>
    </location>
</feature>
<evidence type="ECO:0000256" key="1">
    <source>
        <dbReference type="SAM" id="MobiDB-lite"/>
    </source>
</evidence>
<comment type="caution">
    <text evidence="4">The sequence shown here is derived from an EMBL/GenBank/DDBJ whole genome shotgun (WGS) entry which is preliminary data.</text>
</comment>
<gene>
    <name evidence="4" type="ORF">C7999DRAFT_38558</name>
</gene>
<dbReference type="Proteomes" id="UP001303647">
    <property type="component" value="Unassembled WGS sequence"/>
</dbReference>
<sequence>MRIPKLEGWLVAVALAWGTAEGAYVTFDQGFEGDLLDSQAAASSSRASPCTPSATPMSRPRVQGLVSGSVAARAADMGGSPTTPSPGSAVGGGGGLARGAVIGIAVGCAVVGLLIIAGLAWYLLRRHRRKKALQSVDSSYGPDNRGNEVLMAEKEAAADVDVTPHSPYSDDGVSGGPGGAGAGPGGSYPEEAAVVAGAVGTAAAASPPPHLQDPPRSFTPYSDRPSAGPGAGPAAGTPSVRAASLAQTDDARVSVPSPVSGRATPRALTTPYAHLVEDGMTEEEIRRLEEEERQLDAAIEQAGRR</sequence>
<keyword evidence="2" id="KW-1133">Transmembrane helix</keyword>
<keyword evidence="3" id="KW-0732">Signal</keyword>
<feature type="signal peptide" evidence="3">
    <location>
        <begin position="1"/>
        <end position="22"/>
    </location>
</feature>
<keyword evidence="2" id="KW-0472">Membrane</keyword>
<keyword evidence="5" id="KW-1185">Reference proteome</keyword>
<feature type="chain" id="PRO_5043044231" evidence="3">
    <location>
        <begin position="23"/>
        <end position="305"/>
    </location>
</feature>
<feature type="transmembrane region" description="Helical" evidence="2">
    <location>
        <begin position="100"/>
        <end position="124"/>
    </location>
</feature>